<dbReference type="Gene3D" id="1.10.132.120">
    <property type="match status" value="1"/>
</dbReference>
<comment type="caution">
    <text evidence="10">The sequence shown here is derived from an EMBL/GenBank/DDBJ whole genome shotgun (WGS) entry which is preliminary data.</text>
</comment>
<dbReference type="Proteomes" id="UP000552097">
    <property type="component" value="Unassembled WGS sequence"/>
</dbReference>
<dbReference type="RefSeq" id="WP_184922840.1">
    <property type="nucleotide sequence ID" value="NZ_JACHMO010000001.1"/>
</dbReference>
<dbReference type="Gene3D" id="3.30.66.10">
    <property type="entry name" value="DNA topoisomerase I domain"/>
    <property type="match status" value="1"/>
</dbReference>
<reference evidence="10 11" key="1">
    <citation type="submission" date="2020-08" db="EMBL/GenBank/DDBJ databases">
        <title>Sequencing the genomes of 1000 actinobacteria strains.</title>
        <authorList>
            <person name="Klenk H.-P."/>
        </authorList>
    </citation>
    <scope>NUCLEOTIDE SEQUENCE [LARGE SCALE GENOMIC DNA]</scope>
    <source>
        <strain evidence="10 11">DSM 45486</strain>
    </source>
</reference>
<evidence type="ECO:0000256" key="5">
    <source>
        <dbReference type="ARBA" id="ARBA00023125"/>
    </source>
</evidence>
<dbReference type="SUPFAM" id="SSF55869">
    <property type="entry name" value="DNA topoisomerase I domain"/>
    <property type="match status" value="1"/>
</dbReference>
<dbReference type="AlphaFoldDB" id="A0A7W9M291"/>
<comment type="similarity">
    <text evidence="2">Belongs to the type IB topoisomerase family.</text>
</comment>
<evidence type="ECO:0000256" key="7">
    <source>
        <dbReference type="SAM" id="MobiDB-lite"/>
    </source>
</evidence>
<evidence type="ECO:0000259" key="8">
    <source>
        <dbReference type="Pfam" id="PF01028"/>
    </source>
</evidence>
<dbReference type="InterPro" id="IPR001631">
    <property type="entry name" value="TopoI"/>
</dbReference>
<feature type="region of interest" description="Disordered" evidence="7">
    <location>
        <begin position="1"/>
        <end position="33"/>
    </location>
</feature>
<dbReference type="PRINTS" id="PR00416">
    <property type="entry name" value="EUTPISMRASEI"/>
</dbReference>
<evidence type="ECO:0000256" key="3">
    <source>
        <dbReference type="ARBA" id="ARBA00012891"/>
    </source>
</evidence>
<organism evidence="10 11">
    <name type="scientific">Saccharothrix ecbatanensis</name>
    <dbReference type="NCBI Taxonomy" id="1105145"/>
    <lineage>
        <taxon>Bacteria</taxon>
        <taxon>Bacillati</taxon>
        <taxon>Actinomycetota</taxon>
        <taxon>Actinomycetes</taxon>
        <taxon>Pseudonocardiales</taxon>
        <taxon>Pseudonocardiaceae</taxon>
        <taxon>Saccharothrix</taxon>
    </lineage>
</organism>
<feature type="domain" description="DNA topoisomerase I catalytic core eukaryotic-type" evidence="8">
    <location>
        <begin position="80"/>
        <end position="301"/>
    </location>
</feature>
<keyword evidence="5" id="KW-0238">DNA-binding</keyword>
<dbReference type="Pfam" id="PF21338">
    <property type="entry name" value="Top1B_N_bact"/>
    <property type="match status" value="1"/>
</dbReference>
<dbReference type="Gene3D" id="3.90.15.10">
    <property type="entry name" value="Topoisomerase I, Chain A, domain 3"/>
    <property type="match status" value="1"/>
</dbReference>
<evidence type="ECO:0000256" key="4">
    <source>
        <dbReference type="ARBA" id="ARBA00023029"/>
    </source>
</evidence>
<keyword evidence="4" id="KW-0799">Topoisomerase</keyword>
<dbReference type="EC" id="5.6.2.1" evidence="3"/>
<proteinExistence type="inferred from homology"/>
<dbReference type="PROSITE" id="PS52038">
    <property type="entry name" value="TOPO_IB_2"/>
    <property type="match status" value="1"/>
</dbReference>
<evidence type="ECO:0000256" key="6">
    <source>
        <dbReference type="ARBA" id="ARBA00023235"/>
    </source>
</evidence>
<dbReference type="GO" id="GO:0003917">
    <property type="term" value="F:DNA topoisomerase type I (single strand cut, ATP-independent) activity"/>
    <property type="evidence" value="ECO:0007669"/>
    <property type="project" value="UniProtKB-EC"/>
</dbReference>
<evidence type="ECO:0000256" key="2">
    <source>
        <dbReference type="ARBA" id="ARBA00006645"/>
    </source>
</evidence>
<comment type="catalytic activity">
    <reaction evidence="1">
        <text>ATP-independent breakage of single-stranded DNA, followed by passage and rejoining.</text>
        <dbReference type="EC" id="5.6.2.1"/>
    </reaction>
</comment>
<evidence type="ECO:0000313" key="11">
    <source>
        <dbReference type="Proteomes" id="UP000552097"/>
    </source>
</evidence>
<name>A0A7W9M291_9PSEU</name>
<dbReference type="Pfam" id="PF01028">
    <property type="entry name" value="Topoisom_I"/>
    <property type="match status" value="1"/>
</dbReference>
<gene>
    <name evidence="10" type="ORF">F4560_004532</name>
</gene>
<dbReference type="InterPro" id="IPR013500">
    <property type="entry name" value="TopoI_cat_euk"/>
</dbReference>
<evidence type="ECO:0000256" key="1">
    <source>
        <dbReference type="ARBA" id="ARBA00000213"/>
    </source>
</evidence>
<evidence type="ECO:0000259" key="9">
    <source>
        <dbReference type="Pfam" id="PF21338"/>
    </source>
</evidence>
<dbReference type="EMBL" id="JACHMO010000001">
    <property type="protein sequence ID" value="MBB5804764.1"/>
    <property type="molecule type" value="Genomic_DNA"/>
</dbReference>
<keyword evidence="11" id="KW-1185">Reference proteome</keyword>
<dbReference type="InterPro" id="IPR035447">
    <property type="entry name" value="DNA_topo_I_N_sf"/>
</dbReference>
<dbReference type="GO" id="GO:0006265">
    <property type="term" value="P:DNA topological change"/>
    <property type="evidence" value="ECO:0007669"/>
    <property type="project" value="InterPro"/>
</dbReference>
<keyword evidence="6 10" id="KW-0413">Isomerase</keyword>
<dbReference type="SUPFAM" id="SSF56349">
    <property type="entry name" value="DNA breaking-rejoining enzymes"/>
    <property type="match status" value="1"/>
</dbReference>
<protein>
    <recommendedName>
        <fullName evidence="3">DNA topoisomerase</fullName>
        <ecNumber evidence="3">5.6.2.1</ecNumber>
    </recommendedName>
</protein>
<feature type="domain" description="DNA topoisomerase IB N-terminal" evidence="9">
    <location>
        <begin position="21"/>
        <end position="68"/>
    </location>
</feature>
<sequence length="339" mass="37090">MRLRRSDPSGPGWHRRARGRGFQYTDATGAPVDPESVERIKSLAIPPAWRDVWVCPYPNGHIQSVGTDAAGRRQYLYHPRWRQDRDEEKHDRVLALAPTLPAFRAEVGRELASRGRSRDRVLAVALALLDRGVFRVGSEEYAADNGTHGVATLLCSHVAVGSSGSSGSWGSAGSAGSAGSSTVDFCYPAKGGIEFTASVEDAALARAVKSLLRGRSGGDRLLVDVRGYEVGSDDVNERFKELVGAEFSVKDLRTWHATVSAAVAFAREGRPESRRGRKRVEVAVMREVAESLGNTPAVARKSYVDPRVVRLFDEGRLIKPRSGDREKVERAVWRMLRGA</sequence>
<dbReference type="GO" id="GO:0003677">
    <property type="term" value="F:DNA binding"/>
    <property type="evidence" value="ECO:0007669"/>
    <property type="project" value="UniProtKB-KW"/>
</dbReference>
<evidence type="ECO:0000313" key="10">
    <source>
        <dbReference type="EMBL" id="MBB5804764.1"/>
    </source>
</evidence>
<dbReference type="InterPro" id="IPR011010">
    <property type="entry name" value="DNA_brk_join_enz"/>
</dbReference>
<accession>A0A7W9M291</accession>
<dbReference type="InterPro" id="IPR049331">
    <property type="entry name" value="Top1B_N_bact"/>
</dbReference>
<dbReference type="InterPro" id="IPR014711">
    <property type="entry name" value="TopoI_cat_a-hlx-sub_euk"/>
</dbReference>